<protein>
    <submittedName>
        <fullName evidence="1">Uncharacterized protein</fullName>
    </submittedName>
</protein>
<evidence type="ECO:0000313" key="1">
    <source>
        <dbReference type="EMBL" id="CAH3179789.1"/>
    </source>
</evidence>
<comment type="caution">
    <text evidence="1">The sequence shown here is derived from an EMBL/GenBank/DDBJ whole genome shotgun (WGS) entry which is preliminary data.</text>
</comment>
<organism evidence="1 2">
    <name type="scientific">Porites lobata</name>
    <dbReference type="NCBI Taxonomy" id="104759"/>
    <lineage>
        <taxon>Eukaryota</taxon>
        <taxon>Metazoa</taxon>
        <taxon>Cnidaria</taxon>
        <taxon>Anthozoa</taxon>
        <taxon>Hexacorallia</taxon>
        <taxon>Scleractinia</taxon>
        <taxon>Fungiina</taxon>
        <taxon>Poritidae</taxon>
        <taxon>Porites</taxon>
    </lineage>
</organism>
<keyword evidence="2" id="KW-1185">Reference proteome</keyword>
<evidence type="ECO:0000313" key="2">
    <source>
        <dbReference type="Proteomes" id="UP001159405"/>
    </source>
</evidence>
<dbReference type="EMBL" id="CALNXK010000263">
    <property type="protein sequence ID" value="CAH3179789.1"/>
    <property type="molecule type" value="Genomic_DNA"/>
</dbReference>
<gene>
    <name evidence="1" type="ORF">PLOB_00022457</name>
</gene>
<proteinExistence type="predicted"/>
<name>A0ABN8RML0_9CNID</name>
<feature type="non-terminal residue" evidence="1">
    <location>
        <position position="128"/>
    </location>
</feature>
<dbReference type="Proteomes" id="UP001159405">
    <property type="component" value="Unassembled WGS sequence"/>
</dbReference>
<sequence>MPGKRERAQFTIHAVIEHTIGNRTEYTDKTYGPFKMEVPKLSKPDMYKFLMYTLLQNNFTVLSTETIAEIGATITTHNEQFFKDHKVGVLKLNTFFLYKQFQIKQRGDNTCMVDFVWHNCQGKKGFQK</sequence>
<reference evidence="1 2" key="1">
    <citation type="submission" date="2022-05" db="EMBL/GenBank/DDBJ databases">
        <authorList>
            <consortium name="Genoscope - CEA"/>
            <person name="William W."/>
        </authorList>
    </citation>
    <scope>NUCLEOTIDE SEQUENCE [LARGE SCALE GENOMIC DNA]</scope>
</reference>
<accession>A0ABN8RML0</accession>